<reference evidence="2" key="1">
    <citation type="submission" date="2023-10" db="EMBL/GenBank/DDBJ databases">
        <title>The first scallop-associated chemosynthetic bacterial symbiont.</title>
        <authorList>
            <person name="Lin Y.-T."/>
            <person name="Sun J."/>
            <person name="Ip J.C.-H."/>
            <person name="He X."/>
            <person name="Gao Z.-M."/>
            <person name="Perez M."/>
            <person name="Xu T."/>
            <person name="Qian P.-Y."/>
            <person name="Qiu J.-W."/>
        </authorList>
    </citation>
    <scope>NUCLEOTIDE SEQUENCE</scope>
    <source>
        <strain evidence="2">Gill1</strain>
    </source>
</reference>
<evidence type="ECO:0000313" key="2">
    <source>
        <dbReference type="EMBL" id="WXU00281.1"/>
    </source>
</evidence>
<dbReference type="Gene3D" id="2.40.160.50">
    <property type="entry name" value="membrane protein fhac: a member of the omp85/tpsb transporter family"/>
    <property type="match status" value="1"/>
</dbReference>
<dbReference type="GO" id="GO:0008320">
    <property type="term" value="F:protein transmembrane transporter activity"/>
    <property type="evidence" value="ECO:0007669"/>
    <property type="project" value="TreeGrafter"/>
</dbReference>
<dbReference type="InterPro" id="IPR005565">
    <property type="entry name" value="Hemolysn_activator_HlyB_C"/>
</dbReference>
<dbReference type="Pfam" id="PF03865">
    <property type="entry name" value="ShlB"/>
    <property type="match status" value="1"/>
</dbReference>
<organism evidence="2">
    <name type="scientific">Catillopecten margaritatus gill symbiont</name>
    <dbReference type="NCBI Taxonomy" id="3083288"/>
    <lineage>
        <taxon>Bacteria</taxon>
        <taxon>Pseudomonadati</taxon>
        <taxon>Pseudomonadota</taxon>
        <taxon>Gammaproteobacteria</taxon>
        <taxon>sulfur-oxidizing symbionts</taxon>
    </lineage>
</organism>
<gene>
    <name evidence="2" type="primary">shlB</name>
    <name evidence="2" type="ORF">Ctma_0994</name>
</gene>
<dbReference type="GO" id="GO:0098046">
    <property type="term" value="C:type V protein secretion system complex"/>
    <property type="evidence" value="ECO:0007669"/>
    <property type="project" value="TreeGrafter"/>
</dbReference>
<dbReference type="EMBL" id="CP138327">
    <property type="protein sequence ID" value="WXU00281.1"/>
    <property type="molecule type" value="Genomic_DNA"/>
</dbReference>
<dbReference type="PANTHER" id="PTHR34597:SF3">
    <property type="entry name" value="OUTER MEMBRANE TRANSPORTER CDIB"/>
    <property type="match status" value="1"/>
</dbReference>
<accession>A0AAU6PH04</accession>
<proteinExistence type="predicted"/>
<dbReference type="GO" id="GO:0046819">
    <property type="term" value="P:protein secretion by the type V secretion system"/>
    <property type="evidence" value="ECO:0007669"/>
    <property type="project" value="TreeGrafter"/>
</dbReference>
<dbReference type="AlphaFoldDB" id="A0AAU6PH04"/>
<dbReference type="PANTHER" id="PTHR34597">
    <property type="entry name" value="SLR1661 PROTEIN"/>
    <property type="match status" value="1"/>
</dbReference>
<sequence>MLSIYHKNTKNYFVNRAIDVSSYKITLAQVDFIHTHLQSQWQLTNTYSYYQGVDWFGARDDDYVGAESDLINSAILEFKKFSVDSKLLYYFQDRSYSLNSNFHLQHTRDILYDNDKKTVGSSSTVRGYDRLSLFGNNAWYIRNDLSKSIKLDLHPKLLKTITPFIGLDYGKVKCESDNNDNCGEIAGGAIGFQTSGNNLSTAFVWSRPLKKLRQGFKKEQLFTFNASWKF</sequence>
<name>A0AAU6PH04_9GAMM</name>
<evidence type="ECO:0000259" key="1">
    <source>
        <dbReference type="Pfam" id="PF03865"/>
    </source>
</evidence>
<dbReference type="InterPro" id="IPR051544">
    <property type="entry name" value="TPS_OM_transporter"/>
</dbReference>
<protein>
    <submittedName>
        <fullName evidence="2">Hemolysin transporter protein ShlB</fullName>
    </submittedName>
</protein>
<feature type="domain" description="Haemolysin activator HlyB C-terminal" evidence="1">
    <location>
        <begin position="3"/>
        <end position="193"/>
    </location>
</feature>